<evidence type="ECO:0000313" key="1">
    <source>
        <dbReference type="EMBL" id="MFD1685523.1"/>
    </source>
</evidence>
<dbReference type="Gene3D" id="3.10.450.50">
    <property type="match status" value="1"/>
</dbReference>
<gene>
    <name evidence="1" type="ORF">ACFSAS_07840</name>
</gene>
<dbReference type="InterPro" id="IPR032710">
    <property type="entry name" value="NTF2-like_dom_sf"/>
</dbReference>
<sequence length="45" mass="5361">MPFSCKLVYHRVQFRGAHVFDFRNGKNTRWTSYADSALFNEAYQT</sequence>
<keyword evidence="2" id="KW-1185">Reference proteome</keyword>
<dbReference type="SUPFAM" id="SSF54427">
    <property type="entry name" value="NTF2-like"/>
    <property type="match status" value="1"/>
</dbReference>
<name>A0ABD6DTZ6_9EURY</name>
<accession>A0ABD6DTZ6</accession>
<dbReference type="RefSeq" id="WP_256306461.1">
    <property type="nucleotide sequence ID" value="NZ_JANHAW010000001.1"/>
</dbReference>
<dbReference type="Proteomes" id="UP001597092">
    <property type="component" value="Unassembled WGS sequence"/>
</dbReference>
<dbReference type="EMBL" id="JBHUDP010000002">
    <property type="protein sequence ID" value="MFD1685523.1"/>
    <property type="molecule type" value="Genomic_DNA"/>
</dbReference>
<evidence type="ECO:0000313" key="2">
    <source>
        <dbReference type="Proteomes" id="UP001597092"/>
    </source>
</evidence>
<dbReference type="AlphaFoldDB" id="A0ABD6DTZ6"/>
<organism evidence="1 2">
    <name type="scientific">Halobellus litoreus</name>
    <dbReference type="NCBI Taxonomy" id="755310"/>
    <lineage>
        <taxon>Archaea</taxon>
        <taxon>Methanobacteriati</taxon>
        <taxon>Methanobacteriota</taxon>
        <taxon>Stenosarchaea group</taxon>
        <taxon>Halobacteria</taxon>
        <taxon>Halobacteriales</taxon>
        <taxon>Haloferacaceae</taxon>
        <taxon>Halobellus</taxon>
    </lineage>
</organism>
<protein>
    <submittedName>
        <fullName evidence="1">Uncharacterized protein</fullName>
    </submittedName>
</protein>
<proteinExistence type="predicted"/>
<reference evidence="1 2" key="1">
    <citation type="journal article" date="2019" name="Int. J. Syst. Evol. Microbiol.">
        <title>The Global Catalogue of Microorganisms (GCM) 10K type strain sequencing project: providing services to taxonomists for standard genome sequencing and annotation.</title>
        <authorList>
            <consortium name="The Broad Institute Genomics Platform"/>
            <consortium name="The Broad Institute Genome Sequencing Center for Infectious Disease"/>
            <person name="Wu L."/>
            <person name="Ma J."/>
        </authorList>
    </citation>
    <scope>NUCLEOTIDE SEQUENCE [LARGE SCALE GENOMIC DNA]</scope>
    <source>
        <strain evidence="1 2">CGMCC 1.10387</strain>
    </source>
</reference>
<comment type="caution">
    <text evidence="1">The sequence shown here is derived from an EMBL/GenBank/DDBJ whole genome shotgun (WGS) entry which is preliminary data.</text>
</comment>